<gene>
    <name evidence="2" type="ORF">LCMiAC02_02840</name>
</gene>
<evidence type="ECO:0000313" key="2">
    <source>
        <dbReference type="EMBL" id="QBK89190.1"/>
    </source>
</evidence>
<proteinExistence type="predicted"/>
<keyword evidence="1" id="KW-0812">Transmembrane</keyword>
<name>A0A481Z1T7_9VIRU</name>
<keyword evidence="1" id="KW-1133">Transmembrane helix</keyword>
<reference evidence="2" key="1">
    <citation type="journal article" date="2019" name="MBio">
        <title>Virus Genomes from Deep Sea Sediments Expand the Ocean Megavirome and Support Independent Origins of Viral Gigantism.</title>
        <authorList>
            <person name="Backstrom D."/>
            <person name="Yutin N."/>
            <person name="Jorgensen S.L."/>
            <person name="Dharamshi J."/>
            <person name="Homa F."/>
            <person name="Zaremba-Niedwiedzka K."/>
            <person name="Spang A."/>
            <person name="Wolf Y.I."/>
            <person name="Koonin E.V."/>
            <person name="Ettema T.J."/>
        </authorList>
    </citation>
    <scope>NUCLEOTIDE SEQUENCE</scope>
</reference>
<dbReference type="EMBL" id="MK500409">
    <property type="protein sequence ID" value="QBK89190.1"/>
    <property type="molecule type" value="Genomic_DNA"/>
</dbReference>
<evidence type="ECO:0000256" key="1">
    <source>
        <dbReference type="SAM" id="Phobius"/>
    </source>
</evidence>
<organism evidence="2">
    <name type="scientific">Mimivirus LCMiAC02</name>
    <dbReference type="NCBI Taxonomy" id="2506609"/>
    <lineage>
        <taxon>Viruses</taxon>
        <taxon>Varidnaviria</taxon>
        <taxon>Bamfordvirae</taxon>
        <taxon>Nucleocytoviricota</taxon>
        <taxon>Megaviricetes</taxon>
        <taxon>Imitervirales</taxon>
        <taxon>Mimiviridae</taxon>
        <taxon>Klosneuvirinae</taxon>
    </lineage>
</organism>
<accession>A0A481Z1T7</accession>
<sequence length="177" mass="21536">MQKIHGEREIIIYFAKFCHGKTFVEYDNRQFFDVWHCHKNNVYKFNKNLKILNNLIVKGENNLSELELQNLEGLFDIKNKIFFDYMYKKFNDNSLLRELIQLRKNKSDEYITDKLKRNRLEAYNYLLMGNNKLSKKNNILMDYIFQFSQKVVYNWSILDSYLAIISMFTNCYLVYSH</sequence>
<keyword evidence="1" id="KW-0472">Membrane</keyword>
<protein>
    <submittedName>
        <fullName evidence="2">Uncharacterized protein</fullName>
    </submittedName>
</protein>
<feature type="transmembrane region" description="Helical" evidence="1">
    <location>
        <begin position="151"/>
        <end position="175"/>
    </location>
</feature>